<feature type="domain" description="Lipoyl-binding" evidence="8">
    <location>
        <begin position="2"/>
        <end position="77"/>
    </location>
</feature>
<evidence type="ECO:0000259" key="8">
    <source>
        <dbReference type="PROSITE" id="PS50968"/>
    </source>
</evidence>
<dbReference type="InterPro" id="IPR023213">
    <property type="entry name" value="CAT-like_dom_sf"/>
</dbReference>
<dbReference type="Pfam" id="PF02817">
    <property type="entry name" value="E3_binding"/>
    <property type="match status" value="1"/>
</dbReference>
<dbReference type="SUPFAM" id="SSF52777">
    <property type="entry name" value="CoA-dependent acyltransferases"/>
    <property type="match status" value="1"/>
</dbReference>
<dbReference type="Pfam" id="PF00198">
    <property type="entry name" value="2-oxoacid_dh"/>
    <property type="match status" value="1"/>
</dbReference>
<organism evidence="10 11">
    <name type="scientific">Sinomonas terricola</name>
    <dbReference type="NCBI Taxonomy" id="3110330"/>
    <lineage>
        <taxon>Bacteria</taxon>
        <taxon>Bacillati</taxon>
        <taxon>Actinomycetota</taxon>
        <taxon>Actinomycetes</taxon>
        <taxon>Micrococcales</taxon>
        <taxon>Micrococcaceae</taxon>
        <taxon>Sinomonas</taxon>
    </lineage>
</organism>
<feature type="domain" description="Lipoyl-binding" evidence="8">
    <location>
        <begin position="129"/>
        <end position="204"/>
    </location>
</feature>
<sequence>MSESVNLPALGESVTEGTVTRWLKQVGDRVEVDEPLVEVSTDKVDTEIPSPFAGILEEILVNEDETAEVGAPLARIGDGSGAGEAPSAPAQEAPAQEAPAPAEAAPAQPEPAPAAAPAETAASNGAAEGHEVTLPALGESVTEGTVTRWLKAVGDTVEVDEPLLEVSTDKVDTEIPSPVAGTLQEIRVNEDETAAVGAVLAVIGSGAAAPAAQAPAPAPAAAPAPEAPAPAAAPEPAAPAAPAPAPAPAAAAAAPAPSAAPATTAAGTEAGYVTPLVRKLANQHGIDLSAVTGTGVGGRIRKQDVVAAAEAKESAAQQAPAAPAAAPAAQAPAAPSVVPSSLRGTTEKAPRIRQVIARRMRESLDTSTQLTQVHEIDMTKIAKLRDRAKGAFQAQNGVKLTFLPFIAKAVAEALKQHPKLNAEYNEEKQEITYHNAEHLAIAVDTEKGLLVPVISNAGDLNLAGLAGRIADVASRTRSGKIGPDELSGGTFSITNIGSVGALFDTPIINQPQVAILGTGAIVKRPWVTQNADGDDVISIRSMMYLSLTYDHRLVDGADAGRFLQTLRARLEGGAFEADLGL</sequence>
<accession>A0ABU5T3L4</accession>
<keyword evidence="4 6" id="KW-0450">Lipoyl</keyword>
<dbReference type="InterPro" id="IPR004167">
    <property type="entry name" value="PSBD"/>
</dbReference>
<dbReference type="Gene3D" id="4.10.320.10">
    <property type="entry name" value="E3-binding domain"/>
    <property type="match status" value="1"/>
</dbReference>
<dbReference type="NCBIfam" id="TIGR02927">
    <property type="entry name" value="SucB_Actino"/>
    <property type="match status" value="1"/>
</dbReference>
<dbReference type="PANTHER" id="PTHR43178:SF5">
    <property type="entry name" value="LIPOAMIDE ACYLTRANSFERASE COMPONENT OF BRANCHED-CHAIN ALPHA-KETO ACID DEHYDROGENASE COMPLEX, MITOCHONDRIAL"/>
    <property type="match status" value="1"/>
</dbReference>
<keyword evidence="11" id="KW-1185">Reference proteome</keyword>
<protein>
    <recommendedName>
        <fullName evidence="6">Dihydrolipoamide acetyltransferase component of pyruvate dehydrogenase complex</fullName>
        <ecNumber evidence="6">2.3.1.-</ecNumber>
    </recommendedName>
</protein>
<dbReference type="PROSITE" id="PS51826">
    <property type="entry name" value="PSBD"/>
    <property type="match status" value="1"/>
</dbReference>
<feature type="region of interest" description="Disordered" evidence="7">
    <location>
        <begin position="318"/>
        <end position="346"/>
    </location>
</feature>
<name>A0ABU5T3L4_9MICC</name>
<dbReference type="SUPFAM" id="SSF47005">
    <property type="entry name" value="Peripheral subunit-binding domain of 2-oxo acid dehydrogenase complex"/>
    <property type="match status" value="1"/>
</dbReference>
<dbReference type="CDD" id="cd06849">
    <property type="entry name" value="lipoyl_domain"/>
    <property type="match status" value="2"/>
</dbReference>
<dbReference type="EMBL" id="JAYGGQ010000003">
    <property type="protein sequence ID" value="MEA5454249.1"/>
    <property type="molecule type" value="Genomic_DNA"/>
</dbReference>
<dbReference type="InterPro" id="IPR003016">
    <property type="entry name" value="2-oxoA_DH_lipoyl-BS"/>
</dbReference>
<feature type="compositionally biased region" description="Low complexity" evidence="7">
    <location>
        <begin position="115"/>
        <end position="126"/>
    </location>
</feature>
<dbReference type="SUPFAM" id="SSF51230">
    <property type="entry name" value="Single hybrid motif"/>
    <property type="match status" value="2"/>
</dbReference>
<evidence type="ECO:0000256" key="1">
    <source>
        <dbReference type="ARBA" id="ARBA00001938"/>
    </source>
</evidence>
<dbReference type="Gene3D" id="2.40.50.100">
    <property type="match status" value="2"/>
</dbReference>
<dbReference type="PANTHER" id="PTHR43178">
    <property type="entry name" value="DIHYDROLIPOAMIDE ACETYLTRANSFERASE COMPONENT OF PYRUVATE DEHYDROGENASE COMPLEX"/>
    <property type="match status" value="1"/>
</dbReference>
<evidence type="ECO:0000256" key="4">
    <source>
        <dbReference type="ARBA" id="ARBA00022823"/>
    </source>
</evidence>
<comment type="caution">
    <text evidence="10">The sequence shown here is derived from an EMBL/GenBank/DDBJ whole genome shotgun (WGS) entry which is preliminary data.</text>
</comment>
<dbReference type="InterPro" id="IPR014276">
    <property type="entry name" value="2-oxoglutarate_DH_E2"/>
</dbReference>
<evidence type="ECO:0000313" key="10">
    <source>
        <dbReference type="EMBL" id="MEA5454249.1"/>
    </source>
</evidence>
<dbReference type="PROSITE" id="PS50968">
    <property type="entry name" value="BIOTINYL_LIPOYL"/>
    <property type="match status" value="2"/>
</dbReference>
<feature type="compositionally biased region" description="Low complexity" evidence="7">
    <location>
        <begin position="83"/>
        <end position="107"/>
    </location>
</feature>
<evidence type="ECO:0000256" key="2">
    <source>
        <dbReference type="ARBA" id="ARBA00007317"/>
    </source>
</evidence>
<feature type="compositionally biased region" description="Low complexity" evidence="7">
    <location>
        <begin position="318"/>
        <end position="341"/>
    </location>
</feature>
<dbReference type="Pfam" id="PF00364">
    <property type="entry name" value="Biotin_lipoyl"/>
    <property type="match status" value="2"/>
</dbReference>
<evidence type="ECO:0000256" key="3">
    <source>
        <dbReference type="ARBA" id="ARBA00022679"/>
    </source>
</evidence>
<dbReference type="InterPro" id="IPR000089">
    <property type="entry name" value="Biotin_lipoyl"/>
</dbReference>
<evidence type="ECO:0000259" key="9">
    <source>
        <dbReference type="PROSITE" id="PS51826"/>
    </source>
</evidence>
<gene>
    <name evidence="10" type="primary">sucB</name>
    <name evidence="10" type="ORF">SPF06_05875</name>
</gene>
<dbReference type="InterPro" id="IPR036625">
    <property type="entry name" value="E3-bd_dom_sf"/>
</dbReference>
<keyword evidence="3 6" id="KW-0808">Transferase</keyword>
<dbReference type="EC" id="2.3.1.-" evidence="6"/>
<dbReference type="Gene3D" id="3.30.559.10">
    <property type="entry name" value="Chloramphenicol acetyltransferase-like domain"/>
    <property type="match status" value="1"/>
</dbReference>
<dbReference type="InterPro" id="IPR001078">
    <property type="entry name" value="2-oxoacid_DH_actylTfrase"/>
</dbReference>
<evidence type="ECO:0000256" key="5">
    <source>
        <dbReference type="ARBA" id="ARBA00023315"/>
    </source>
</evidence>
<dbReference type="RefSeq" id="WP_323278055.1">
    <property type="nucleotide sequence ID" value="NZ_JAYGGQ010000003.1"/>
</dbReference>
<evidence type="ECO:0000256" key="7">
    <source>
        <dbReference type="SAM" id="MobiDB-lite"/>
    </source>
</evidence>
<dbReference type="InterPro" id="IPR050743">
    <property type="entry name" value="2-oxoacid_DH_E2_comp"/>
</dbReference>
<feature type="compositionally biased region" description="Pro residues" evidence="7">
    <location>
        <begin position="216"/>
        <end position="247"/>
    </location>
</feature>
<evidence type="ECO:0000256" key="6">
    <source>
        <dbReference type="RuleBase" id="RU003423"/>
    </source>
</evidence>
<proteinExistence type="inferred from homology"/>
<feature type="domain" description="Peripheral subunit-binding (PSBD)" evidence="9">
    <location>
        <begin position="272"/>
        <end position="309"/>
    </location>
</feature>
<dbReference type="Proteomes" id="UP001304769">
    <property type="component" value="Unassembled WGS sequence"/>
</dbReference>
<keyword evidence="5 6" id="KW-0012">Acyltransferase</keyword>
<feature type="region of interest" description="Disordered" evidence="7">
    <location>
        <begin position="73"/>
        <end position="126"/>
    </location>
</feature>
<dbReference type="PROSITE" id="PS00189">
    <property type="entry name" value="LIPOYL"/>
    <property type="match status" value="2"/>
</dbReference>
<evidence type="ECO:0000313" key="11">
    <source>
        <dbReference type="Proteomes" id="UP001304769"/>
    </source>
</evidence>
<feature type="region of interest" description="Disordered" evidence="7">
    <location>
        <begin position="213"/>
        <end position="248"/>
    </location>
</feature>
<comment type="similarity">
    <text evidence="2 6">Belongs to the 2-oxoacid dehydrogenase family.</text>
</comment>
<dbReference type="InterPro" id="IPR011053">
    <property type="entry name" value="Single_hybrid_motif"/>
</dbReference>
<reference evidence="10 11" key="1">
    <citation type="submission" date="2023-12" db="EMBL/GenBank/DDBJ databases">
        <title>Sinomonas terricola sp. nov, isolated from litchi orchard soil in Guangdong, PR China.</title>
        <authorList>
            <person name="Jiaxin W."/>
            <person name="Yang Z."/>
            <person name="Honghui Z."/>
        </authorList>
    </citation>
    <scope>NUCLEOTIDE SEQUENCE [LARGE SCALE GENOMIC DNA]</scope>
    <source>
        <strain evidence="10 11">JGH33</strain>
    </source>
</reference>
<comment type="cofactor">
    <cofactor evidence="1 6">
        <name>(R)-lipoate</name>
        <dbReference type="ChEBI" id="CHEBI:83088"/>
    </cofactor>
</comment>